<evidence type="ECO:0000313" key="5">
    <source>
        <dbReference type="Proteomes" id="UP000095287"/>
    </source>
</evidence>
<dbReference type="AlphaFoldDB" id="A0A1I8APX9"/>
<dbReference type="InterPro" id="IPR057243">
    <property type="entry name" value="Integrin_I-EGF_CS"/>
</dbReference>
<evidence type="ECO:0000259" key="4">
    <source>
        <dbReference type="Pfam" id="PF07974"/>
    </source>
</evidence>
<dbReference type="WBParaSite" id="L893_g8015.t1">
    <property type="protein sequence ID" value="L893_g8015.t1"/>
    <property type="gene ID" value="L893_g8015"/>
</dbReference>
<feature type="compositionally biased region" description="Acidic residues" evidence="3">
    <location>
        <begin position="38"/>
        <end position="49"/>
    </location>
</feature>
<proteinExistence type="predicted"/>
<dbReference type="Gene3D" id="2.10.25.10">
    <property type="entry name" value="Laminin"/>
    <property type="match status" value="1"/>
</dbReference>
<dbReference type="PROSITE" id="PS00243">
    <property type="entry name" value="I_EGF_1"/>
    <property type="match status" value="1"/>
</dbReference>
<evidence type="ECO:0000313" key="6">
    <source>
        <dbReference type="WBParaSite" id="L893_g8015.t1"/>
    </source>
</evidence>
<dbReference type="InterPro" id="IPR013111">
    <property type="entry name" value="EGF_extracell"/>
</dbReference>
<keyword evidence="5" id="KW-1185">Reference proteome</keyword>
<name>A0A1I8APX9_9BILA</name>
<dbReference type="SUPFAM" id="SSF57196">
    <property type="entry name" value="EGF/Laminin"/>
    <property type="match status" value="1"/>
</dbReference>
<accession>A0A1I8APX9</accession>
<organism evidence="5 6">
    <name type="scientific">Steinernema glaseri</name>
    <dbReference type="NCBI Taxonomy" id="37863"/>
    <lineage>
        <taxon>Eukaryota</taxon>
        <taxon>Metazoa</taxon>
        <taxon>Ecdysozoa</taxon>
        <taxon>Nematoda</taxon>
        <taxon>Chromadorea</taxon>
        <taxon>Rhabditida</taxon>
        <taxon>Tylenchina</taxon>
        <taxon>Panagrolaimomorpha</taxon>
        <taxon>Strongyloidoidea</taxon>
        <taxon>Steinernematidae</taxon>
        <taxon>Steinernema</taxon>
    </lineage>
</organism>
<dbReference type="Proteomes" id="UP000095287">
    <property type="component" value="Unplaced"/>
</dbReference>
<evidence type="ECO:0000256" key="2">
    <source>
        <dbReference type="ARBA" id="ARBA00023157"/>
    </source>
</evidence>
<evidence type="ECO:0000256" key="3">
    <source>
        <dbReference type="SAM" id="MobiDB-lite"/>
    </source>
</evidence>
<feature type="domain" description="Epidermal growth factor-like" evidence="4">
    <location>
        <begin position="2"/>
        <end position="25"/>
    </location>
</feature>
<keyword evidence="2" id="KW-1015">Disulfide bond</keyword>
<protein>
    <submittedName>
        <fullName evidence="6">EGF_2 domain-containing protein</fullName>
    </submittedName>
</protein>
<reference evidence="6" key="1">
    <citation type="submission" date="2016-11" db="UniProtKB">
        <authorList>
            <consortium name="WormBaseParasite"/>
        </authorList>
    </citation>
    <scope>IDENTIFICATION</scope>
</reference>
<evidence type="ECO:0000256" key="1">
    <source>
        <dbReference type="ARBA" id="ARBA00022729"/>
    </source>
</evidence>
<keyword evidence="1" id="KW-0732">Signal</keyword>
<feature type="region of interest" description="Disordered" evidence="3">
    <location>
        <begin position="33"/>
        <end position="91"/>
    </location>
</feature>
<feature type="compositionally biased region" description="Basic and acidic residues" evidence="3">
    <location>
        <begin position="50"/>
        <end position="64"/>
    </location>
</feature>
<sequence>LVCSNNGVCQCGKCICNDGFTGHTCGVEETAGELHLDEQDDDPSSEEEQDTMHEHEDGMNDDHPSNGIGALPAHTEEGTMTTEGAEDNATAEPAVASGASFAISSVLLVAIALLR</sequence>
<dbReference type="Pfam" id="PF07974">
    <property type="entry name" value="EGF_2"/>
    <property type="match status" value="1"/>
</dbReference>